<evidence type="ECO:0000313" key="2">
    <source>
        <dbReference type="Proteomes" id="UP001145742"/>
    </source>
</evidence>
<accession>A0ABQ9CVE2</accession>
<keyword evidence="2" id="KW-1185">Reference proteome</keyword>
<dbReference type="PANTHER" id="PTHR33332">
    <property type="entry name" value="REVERSE TRANSCRIPTASE DOMAIN-CONTAINING PROTEIN"/>
    <property type="match status" value="1"/>
</dbReference>
<gene>
    <name evidence="1" type="ORF">WISP_129490</name>
</gene>
<reference evidence="1" key="1">
    <citation type="submission" date="2019-10" db="EMBL/GenBank/DDBJ databases">
        <authorList>
            <person name="Soares A.E.R."/>
            <person name="Aleixo A."/>
            <person name="Schneider P."/>
            <person name="Miyaki C.Y."/>
            <person name="Schneider M.P."/>
            <person name="Mello C."/>
            <person name="Vasconcelos A.T.R."/>
        </authorList>
    </citation>
    <scope>NUCLEOTIDE SEQUENCE</scope>
    <source>
        <tissue evidence="1">Muscle</tissue>
    </source>
</reference>
<evidence type="ECO:0000313" key="1">
    <source>
        <dbReference type="EMBL" id="KAJ7407052.1"/>
    </source>
</evidence>
<proteinExistence type="predicted"/>
<organism evidence="1 2">
    <name type="scientific">Willisornis vidua</name>
    <name type="common">Xingu scale-backed antbird</name>
    <dbReference type="NCBI Taxonomy" id="1566151"/>
    <lineage>
        <taxon>Eukaryota</taxon>
        <taxon>Metazoa</taxon>
        <taxon>Chordata</taxon>
        <taxon>Craniata</taxon>
        <taxon>Vertebrata</taxon>
        <taxon>Euteleostomi</taxon>
        <taxon>Archelosauria</taxon>
        <taxon>Archosauria</taxon>
        <taxon>Dinosauria</taxon>
        <taxon>Saurischia</taxon>
        <taxon>Theropoda</taxon>
        <taxon>Coelurosauria</taxon>
        <taxon>Aves</taxon>
        <taxon>Neognathae</taxon>
        <taxon>Neoaves</taxon>
        <taxon>Telluraves</taxon>
        <taxon>Australaves</taxon>
        <taxon>Passeriformes</taxon>
        <taxon>Thamnophilidae</taxon>
        <taxon>Willisornis</taxon>
    </lineage>
</organism>
<comment type="caution">
    <text evidence="1">The sequence shown here is derived from an EMBL/GenBank/DDBJ whole genome shotgun (WGS) entry which is preliminary data.</text>
</comment>
<sequence>MRLSSLSNCTAEEAQLQKEWKSESKMMGMMAVMIWNSWAGDMTVLNNKTGQLRLGANLLVASLQESSSVEKNLGILVYGKLSMSQQSAPVGKKASGILGCIRKSIASRSREVILPIYSALVRPHLECCIQFWALQFKKGKALLERVQQRAYVDDQGT</sequence>
<dbReference type="EMBL" id="WHWB01034619">
    <property type="protein sequence ID" value="KAJ7407052.1"/>
    <property type="molecule type" value="Genomic_DNA"/>
</dbReference>
<protein>
    <submittedName>
        <fullName evidence="1">Uncharacterized protein</fullName>
    </submittedName>
</protein>
<dbReference type="Proteomes" id="UP001145742">
    <property type="component" value="Unassembled WGS sequence"/>
</dbReference>
<name>A0ABQ9CVE2_9PASS</name>